<dbReference type="Proteomes" id="UP000179807">
    <property type="component" value="Unassembled WGS sequence"/>
</dbReference>
<name>A0A1J4J9I5_9EUKA</name>
<proteinExistence type="predicted"/>
<evidence type="ECO:0000313" key="2">
    <source>
        <dbReference type="EMBL" id="OHS95858.1"/>
    </source>
</evidence>
<feature type="region of interest" description="Disordered" evidence="1">
    <location>
        <begin position="249"/>
        <end position="269"/>
    </location>
</feature>
<evidence type="ECO:0000256" key="1">
    <source>
        <dbReference type="SAM" id="MobiDB-lite"/>
    </source>
</evidence>
<organism evidence="2 3">
    <name type="scientific">Tritrichomonas foetus</name>
    <dbReference type="NCBI Taxonomy" id="1144522"/>
    <lineage>
        <taxon>Eukaryota</taxon>
        <taxon>Metamonada</taxon>
        <taxon>Parabasalia</taxon>
        <taxon>Tritrichomonadida</taxon>
        <taxon>Tritrichomonadidae</taxon>
        <taxon>Tritrichomonas</taxon>
    </lineage>
</organism>
<gene>
    <name evidence="2" type="ORF">TRFO_10259</name>
</gene>
<protein>
    <submittedName>
        <fullName evidence="2">Uncharacterized protein</fullName>
    </submittedName>
</protein>
<keyword evidence="3" id="KW-1185">Reference proteome</keyword>
<accession>A0A1J4J9I5</accession>
<dbReference type="EMBL" id="MLAK01001215">
    <property type="protein sequence ID" value="OHS95858.1"/>
    <property type="molecule type" value="Genomic_DNA"/>
</dbReference>
<reference evidence="2" key="1">
    <citation type="submission" date="2016-10" db="EMBL/GenBank/DDBJ databases">
        <authorList>
            <person name="Benchimol M."/>
            <person name="Almeida L.G."/>
            <person name="Vasconcelos A.T."/>
            <person name="Perreira-Neves A."/>
            <person name="Rosa I.A."/>
            <person name="Tasca T."/>
            <person name="Bogo M.R."/>
            <person name="de Souza W."/>
        </authorList>
    </citation>
    <scope>NUCLEOTIDE SEQUENCE [LARGE SCALE GENOMIC DNA]</scope>
    <source>
        <strain evidence="2">K</strain>
    </source>
</reference>
<comment type="caution">
    <text evidence="2">The sequence shown here is derived from an EMBL/GenBank/DDBJ whole genome shotgun (WGS) entry which is preliminary data.</text>
</comment>
<dbReference type="AlphaFoldDB" id="A0A1J4J9I5"/>
<sequence length="269" mass="30764">MTNIYNFLGIPPKRIGSNTPNISPSSTVAIQAQASTLVRNYFRSIEVDQTAILLRQPQEELANPISTIIDDFRNTRTKFSSIFNVILKEKIKCNYEIRDSKRAHYAEILRMISKKEYEKLISFAKLLLMKNTGLACIPYFGYMASICARSRENELFFVKAIEKTIISKEDYPTFIHILDEIRCLEMNKNFVPLLVAFMKFYPGDLSTFITGGYRIVPGYYQYMSHLKGGAATAEALAIIKRKAAKNIPKLEPESEENFSAEKQPNDEQK</sequence>
<dbReference type="VEuPathDB" id="TrichDB:TRFO_10259"/>
<evidence type="ECO:0000313" key="3">
    <source>
        <dbReference type="Proteomes" id="UP000179807"/>
    </source>
</evidence>
<dbReference type="GeneID" id="94830044"/>
<dbReference type="RefSeq" id="XP_068348995.1">
    <property type="nucleotide sequence ID" value="XM_068495340.1"/>
</dbReference>